<dbReference type="GO" id="GO:0061630">
    <property type="term" value="F:ubiquitin protein ligase activity"/>
    <property type="evidence" value="ECO:0007669"/>
    <property type="project" value="UniProtKB-EC"/>
</dbReference>
<dbReference type="GO" id="GO:0000209">
    <property type="term" value="P:protein polyubiquitination"/>
    <property type="evidence" value="ECO:0007669"/>
    <property type="project" value="InterPro"/>
</dbReference>
<dbReference type="InParanoid" id="A0A0H2RGE9"/>
<dbReference type="CDD" id="cd23767">
    <property type="entry name" value="IQCD"/>
    <property type="match status" value="1"/>
</dbReference>
<dbReference type="Proteomes" id="UP000053477">
    <property type="component" value="Unassembled WGS sequence"/>
</dbReference>
<comment type="catalytic activity">
    <reaction evidence="1">
        <text>S-ubiquitinyl-[E2 ubiquitin-conjugating enzyme]-L-cysteine + [acceptor protein]-L-lysine = [E2 ubiquitin-conjugating enzyme]-L-cysteine + N(6)-ubiquitinyl-[acceptor protein]-L-lysine.</text>
        <dbReference type="EC" id="2.3.2.26"/>
    </reaction>
</comment>
<dbReference type="InterPro" id="IPR044611">
    <property type="entry name" value="E3A/B/C-like"/>
</dbReference>
<protein>
    <recommendedName>
        <fullName evidence="2">HECT-type E3 ubiquitin transferase</fullName>
        <ecNumber evidence="2">2.3.2.26</ecNumber>
    </recommendedName>
</protein>
<dbReference type="Gene3D" id="3.30.2410.10">
    <property type="entry name" value="Hect, E3 ligase catalytic domain"/>
    <property type="match status" value="1"/>
</dbReference>
<feature type="region of interest" description="Disordered" evidence="6">
    <location>
        <begin position="1"/>
        <end position="22"/>
    </location>
</feature>
<keyword evidence="9" id="KW-1185">Reference proteome</keyword>
<dbReference type="PROSITE" id="PS50237">
    <property type="entry name" value="HECT"/>
    <property type="match status" value="1"/>
</dbReference>
<gene>
    <name evidence="8" type="ORF">SCHPADRAFT_999250</name>
</gene>
<dbReference type="FunFam" id="3.30.2410.10:FF:000011">
    <property type="entry name" value="Putative Ubiquitin-protein ligase E3C"/>
    <property type="match status" value="1"/>
</dbReference>
<dbReference type="PANTHER" id="PTHR45700:SF2">
    <property type="entry name" value="UBIQUITIN-PROTEIN LIGASE E3C"/>
    <property type="match status" value="1"/>
</dbReference>
<evidence type="ECO:0000256" key="3">
    <source>
        <dbReference type="ARBA" id="ARBA00022679"/>
    </source>
</evidence>
<evidence type="ECO:0000256" key="6">
    <source>
        <dbReference type="SAM" id="MobiDB-lite"/>
    </source>
</evidence>
<sequence length="1008" mass="113652">MDDLFNGPGQRRRAMNLGGTAQASQREVFEQARASRQARLEERRRQEAATQIQALWRGTLGRKRLYPELRRRVGEDIAGLDAMKCLALLPADDEALGQWSHAMCAQEDPFSLSRSPQQRSWLALMRRIEIRLLHGIAKGPMSPSSVYNARILNLLFTKLGDPGITRNLFSHLLQNDYYKLLNEALAKVGVNGKKSSILPPLASLITVPFATFPGDDEIYSACLRQCLRYIMTLPLLPNRLPIASLTEFSSRLPLSSIDMVEDFVLDLAASLNPSEKAHLLANLVTFMPPRYTALQASSLKTYLRFLSLLLSGVAPNALEPLSSSQNITIDSSWVQDDEDVLMEVKPSAPLQTISLDNKTRTRLDTLSQPGHLQSLLTATSKHKSSKSDLYSFLLLVWNVWPLRKDKIISSILASSGDGFIRELYRLHVRSSPLGKSDDVKSLKDPAVAHHWPSFLCLTDMYTQLLLTMGDDEFFASSTPVPAPASSSQRMQSNPLTIGEVISFSRQALNIALALYWGIGSNDKDKTLTSYCVPGINVTFEDVRYQATKLVQAVHARDSRKPFTPPNHWLFSTQLDMRTFVSAAVIEEQEMMDPIEQQIPSRSRRDNSHLTPRLAVLNNVPFAIPFNVRVEMFRQFVRMDMAKHDRAEFSFHSRTRAVIRRDHVSEDGFNKLGAVDLKGRVQITFVDHFGEEEAGIDGGGLFKEFFTSLCREVFDTNRGLWSSTPNNELYPSPHSFAKEPHSLEWYRFIGRILGKAMYEGILVDVAFAGFFLAKWLGKSSFMDDLASLDNELYKGLIFLKHYTGNCEDLSLTFSVNEEELGVTRIVDLIPNGRDAVVTKENRLQYIVLMCHYRLTKQIRQQSAAFFEGLSDLIDPNWLRMFNQQELQILIGGVNSAIDLEDLRANTNYGGAYSDEHPTIQTFWKVVSTFTQEQRQSLLRFATSCSRPPLLGFKELYPKFSLAPSGDDENRLPTASTCVNFLKLPMYRNERTLKQKLLQAITSGAGFNLS</sequence>
<dbReference type="Pfam" id="PF00632">
    <property type="entry name" value="HECT"/>
    <property type="match status" value="1"/>
</dbReference>
<dbReference type="STRING" id="27342.A0A0H2RGE9"/>
<dbReference type="FunFam" id="3.30.2160.10:FF:000002">
    <property type="entry name" value="Putative Ubiquitin-protein ligase E3C"/>
    <property type="match status" value="1"/>
</dbReference>
<organism evidence="8 9">
    <name type="scientific">Schizopora paradoxa</name>
    <dbReference type="NCBI Taxonomy" id="27342"/>
    <lineage>
        <taxon>Eukaryota</taxon>
        <taxon>Fungi</taxon>
        <taxon>Dikarya</taxon>
        <taxon>Basidiomycota</taxon>
        <taxon>Agaricomycotina</taxon>
        <taxon>Agaricomycetes</taxon>
        <taxon>Hymenochaetales</taxon>
        <taxon>Schizoporaceae</taxon>
        <taxon>Schizopora</taxon>
    </lineage>
</organism>
<dbReference type="PANTHER" id="PTHR45700">
    <property type="entry name" value="UBIQUITIN-PROTEIN LIGASE E3C"/>
    <property type="match status" value="1"/>
</dbReference>
<dbReference type="Gene3D" id="3.30.2160.10">
    <property type="entry name" value="Hect, E3 ligase catalytic domain"/>
    <property type="match status" value="1"/>
</dbReference>
<feature type="domain" description="HECT" evidence="7">
    <location>
        <begin position="672"/>
        <end position="1008"/>
    </location>
</feature>
<name>A0A0H2RGE9_9AGAM</name>
<proteinExistence type="predicted"/>
<dbReference type="SUPFAM" id="SSF56204">
    <property type="entry name" value="Hect, E3 ligase catalytic domain"/>
    <property type="match status" value="1"/>
</dbReference>
<dbReference type="EC" id="2.3.2.26" evidence="2"/>
<dbReference type="InterPro" id="IPR000569">
    <property type="entry name" value="HECT_dom"/>
</dbReference>
<dbReference type="SMART" id="SM00119">
    <property type="entry name" value="HECTc"/>
    <property type="match status" value="1"/>
</dbReference>
<dbReference type="AlphaFoldDB" id="A0A0H2RGE9"/>
<keyword evidence="3" id="KW-0808">Transferase</keyword>
<reference evidence="8 9" key="1">
    <citation type="submission" date="2015-04" db="EMBL/GenBank/DDBJ databases">
        <title>Complete genome sequence of Schizopora paradoxa KUC8140, a cosmopolitan wood degrader in East Asia.</title>
        <authorList>
            <consortium name="DOE Joint Genome Institute"/>
            <person name="Min B."/>
            <person name="Park H."/>
            <person name="Jang Y."/>
            <person name="Kim J.-J."/>
            <person name="Kim K.H."/>
            <person name="Pangilinan J."/>
            <person name="Lipzen A."/>
            <person name="Riley R."/>
            <person name="Grigoriev I.V."/>
            <person name="Spatafora J.W."/>
            <person name="Choi I.-G."/>
        </authorList>
    </citation>
    <scope>NUCLEOTIDE SEQUENCE [LARGE SCALE GENOMIC DNA]</scope>
    <source>
        <strain evidence="8 9">KUC8140</strain>
    </source>
</reference>
<evidence type="ECO:0000256" key="4">
    <source>
        <dbReference type="ARBA" id="ARBA00022786"/>
    </source>
</evidence>
<dbReference type="CDD" id="cd00078">
    <property type="entry name" value="HECTc"/>
    <property type="match status" value="1"/>
</dbReference>
<evidence type="ECO:0000256" key="5">
    <source>
        <dbReference type="PROSITE-ProRule" id="PRU00104"/>
    </source>
</evidence>
<evidence type="ECO:0000256" key="2">
    <source>
        <dbReference type="ARBA" id="ARBA00012485"/>
    </source>
</evidence>
<accession>A0A0H2RGE9</accession>
<dbReference type="OrthoDB" id="8068875at2759"/>
<dbReference type="EMBL" id="KQ086013">
    <property type="protein sequence ID" value="KLO10915.1"/>
    <property type="molecule type" value="Genomic_DNA"/>
</dbReference>
<dbReference type="FunCoup" id="A0A0H2RGE9">
    <property type="interactions" value="218"/>
</dbReference>
<evidence type="ECO:0000259" key="7">
    <source>
        <dbReference type="PROSITE" id="PS50237"/>
    </source>
</evidence>
<evidence type="ECO:0000313" key="9">
    <source>
        <dbReference type="Proteomes" id="UP000053477"/>
    </source>
</evidence>
<evidence type="ECO:0000256" key="1">
    <source>
        <dbReference type="ARBA" id="ARBA00000885"/>
    </source>
</evidence>
<dbReference type="GO" id="GO:0006511">
    <property type="term" value="P:ubiquitin-dependent protein catabolic process"/>
    <property type="evidence" value="ECO:0007669"/>
    <property type="project" value="TreeGrafter"/>
</dbReference>
<keyword evidence="4 5" id="KW-0833">Ubl conjugation pathway</keyword>
<dbReference type="PROSITE" id="PS50096">
    <property type="entry name" value="IQ"/>
    <property type="match status" value="1"/>
</dbReference>
<evidence type="ECO:0000313" key="8">
    <source>
        <dbReference type="EMBL" id="KLO10915.1"/>
    </source>
</evidence>
<dbReference type="Gene3D" id="3.90.1750.10">
    <property type="entry name" value="Hect, E3 ligase catalytic domains"/>
    <property type="match status" value="1"/>
</dbReference>
<dbReference type="InterPro" id="IPR035983">
    <property type="entry name" value="Hect_E3_ubiquitin_ligase"/>
</dbReference>
<feature type="active site" description="Glycyl thioester intermediate" evidence="5">
    <location>
        <position position="976"/>
    </location>
</feature>